<name>A0A9P6FYM8_9FUNG</name>
<feature type="chain" id="PRO_5040321773" evidence="1">
    <location>
        <begin position="24"/>
        <end position="68"/>
    </location>
</feature>
<dbReference type="AlphaFoldDB" id="A0A9P6FYM8"/>
<protein>
    <submittedName>
        <fullName evidence="2">Uncharacterized protein</fullName>
    </submittedName>
</protein>
<sequence>MLFSKTVFAAAALAILSAMTVEAHVAIEKPCPRSGPFSGCSATVDGKVDYDITTPVGTHDSINRPLCK</sequence>
<evidence type="ECO:0000256" key="1">
    <source>
        <dbReference type="SAM" id="SignalP"/>
    </source>
</evidence>
<reference evidence="2" key="1">
    <citation type="journal article" date="2020" name="Fungal Divers.">
        <title>Resolving the Mortierellaceae phylogeny through synthesis of multi-gene phylogenetics and phylogenomics.</title>
        <authorList>
            <person name="Vandepol N."/>
            <person name="Liber J."/>
            <person name="Desiro A."/>
            <person name="Na H."/>
            <person name="Kennedy M."/>
            <person name="Barry K."/>
            <person name="Grigoriev I.V."/>
            <person name="Miller A.N."/>
            <person name="O'Donnell K."/>
            <person name="Stajich J.E."/>
            <person name="Bonito G."/>
        </authorList>
    </citation>
    <scope>NUCLEOTIDE SEQUENCE</scope>
    <source>
        <strain evidence="2">KOD1015</strain>
    </source>
</reference>
<accession>A0A9P6FYM8</accession>
<dbReference type="EMBL" id="JAABOA010000462">
    <property type="protein sequence ID" value="KAF9584250.1"/>
    <property type="molecule type" value="Genomic_DNA"/>
</dbReference>
<evidence type="ECO:0000313" key="3">
    <source>
        <dbReference type="Proteomes" id="UP000780801"/>
    </source>
</evidence>
<feature type="non-terminal residue" evidence="2">
    <location>
        <position position="68"/>
    </location>
</feature>
<gene>
    <name evidence="2" type="ORF">BGW38_007094</name>
</gene>
<proteinExistence type="predicted"/>
<dbReference type="Proteomes" id="UP000780801">
    <property type="component" value="Unassembled WGS sequence"/>
</dbReference>
<evidence type="ECO:0000313" key="2">
    <source>
        <dbReference type="EMBL" id="KAF9584250.1"/>
    </source>
</evidence>
<organism evidence="2 3">
    <name type="scientific">Lunasporangiospora selenospora</name>
    <dbReference type="NCBI Taxonomy" id="979761"/>
    <lineage>
        <taxon>Eukaryota</taxon>
        <taxon>Fungi</taxon>
        <taxon>Fungi incertae sedis</taxon>
        <taxon>Mucoromycota</taxon>
        <taxon>Mortierellomycotina</taxon>
        <taxon>Mortierellomycetes</taxon>
        <taxon>Mortierellales</taxon>
        <taxon>Mortierellaceae</taxon>
        <taxon>Lunasporangiospora</taxon>
    </lineage>
</organism>
<keyword evidence="3" id="KW-1185">Reference proteome</keyword>
<keyword evidence="1" id="KW-0732">Signal</keyword>
<comment type="caution">
    <text evidence="2">The sequence shown here is derived from an EMBL/GenBank/DDBJ whole genome shotgun (WGS) entry which is preliminary data.</text>
</comment>
<feature type="signal peptide" evidence="1">
    <location>
        <begin position="1"/>
        <end position="23"/>
    </location>
</feature>